<protein>
    <submittedName>
        <fullName evidence="1">Uncharacterized protein</fullName>
    </submittedName>
</protein>
<dbReference type="EMBL" id="MSLT01000018">
    <property type="protein sequence ID" value="OUD13221.1"/>
    <property type="molecule type" value="Genomic_DNA"/>
</dbReference>
<name>A0A251X6Y2_9GAMM</name>
<keyword evidence="2" id="KW-1185">Reference proteome</keyword>
<accession>A0A251X6Y2</accession>
<gene>
    <name evidence="1" type="ORF">TPSD3_11330</name>
</gene>
<reference evidence="1 2" key="1">
    <citation type="submission" date="2016-12" db="EMBL/GenBank/DDBJ databases">
        <title>Thioflexothrix psekupsii D3 genome sequencing and assembly.</title>
        <authorList>
            <person name="Fomenkov A."/>
            <person name="Vincze T."/>
            <person name="Grabovich M."/>
            <person name="Anton B.P."/>
            <person name="Dubinina G."/>
            <person name="Orlova M."/>
            <person name="Belousova E."/>
            <person name="Roberts R.J."/>
        </authorList>
    </citation>
    <scope>NUCLEOTIDE SEQUENCE [LARGE SCALE GENOMIC DNA]</scope>
    <source>
        <strain evidence="1">D3</strain>
    </source>
</reference>
<evidence type="ECO:0000313" key="1">
    <source>
        <dbReference type="EMBL" id="OUD13221.1"/>
    </source>
</evidence>
<dbReference type="AlphaFoldDB" id="A0A251X6Y2"/>
<dbReference type="RefSeq" id="WP_086488669.1">
    <property type="nucleotide sequence ID" value="NZ_MSLT01000018.1"/>
</dbReference>
<comment type="caution">
    <text evidence="1">The sequence shown here is derived from an EMBL/GenBank/DDBJ whole genome shotgun (WGS) entry which is preliminary data.</text>
</comment>
<dbReference type="Proteomes" id="UP000194798">
    <property type="component" value="Unassembled WGS sequence"/>
</dbReference>
<organism evidence="1 2">
    <name type="scientific">Thioflexithrix psekupsensis</name>
    <dbReference type="NCBI Taxonomy" id="1570016"/>
    <lineage>
        <taxon>Bacteria</taxon>
        <taxon>Pseudomonadati</taxon>
        <taxon>Pseudomonadota</taxon>
        <taxon>Gammaproteobacteria</taxon>
        <taxon>Thiotrichales</taxon>
        <taxon>Thioflexithrix</taxon>
    </lineage>
</organism>
<evidence type="ECO:0000313" key="2">
    <source>
        <dbReference type="Proteomes" id="UP000194798"/>
    </source>
</evidence>
<proteinExistence type="predicted"/>
<sequence length="255" mass="29349">MYKILYRKALIACYPMFYTTLLMFSLVSSANSLELISYSEDISDIKDCKDINKFDDYLPENMVFISSKKFIPLSCVSKSRREYQSSSIFRFLTDTFQYFKFPLTEVSVFLTEKNTTAKITFISDATTMDNNSVLSKEDVEDWFHVLDKLETNGEQLWKRYGAYGTLEYVQSIGILLYTNIESHKNAILFVNFVYSSTDRDMTGQVLLGLNVRAESKDLIGEHIFYTTGGPIINFIEKNVIGSVKNILPIILELKK</sequence>